<dbReference type="Gene3D" id="1.10.1240.10">
    <property type="entry name" value="Methionine synthase domain"/>
    <property type="match status" value="1"/>
</dbReference>
<organism evidence="3 4">
    <name type="scientific">Pseudonocardia charpentierae</name>
    <dbReference type="NCBI Taxonomy" id="3075545"/>
    <lineage>
        <taxon>Bacteria</taxon>
        <taxon>Bacillati</taxon>
        <taxon>Actinomycetota</taxon>
        <taxon>Actinomycetes</taxon>
        <taxon>Pseudonocardiales</taxon>
        <taxon>Pseudonocardiaceae</taxon>
        <taxon>Pseudonocardia</taxon>
    </lineage>
</organism>
<dbReference type="Gene3D" id="1.10.1660.10">
    <property type="match status" value="1"/>
</dbReference>
<name>A0ABU2NAE9_9PSEU</name>
<dbReference type="Gene3D" id="3.40.50.280">
    <property type="entry name" value="Cobalamin-binding domain"/>
    <property type="match status" value="1"/>
</dbReference>
<evidence type="ECO:0000256" key="1">
    <source>
        <dbReference type="SAM" id="MobiDB-lite"/>
    </source>
</evidence>
<evidence type="ECO:0000259" key="2">
    <source>
        <dbReference type="PROSITE" id="PS50937"/>
    </source>
</evidence>
<dbReference type="InterPro" id="IPR003759">
    <property type="entry name" value="Cbl-bd_cap"/>
</dbReference>
<proteinExistence type="predicted"/>
<dbReference type="InterPro" id="IPR036594">
    <property type="entry name" value="Meth_synthase_dom"/>
</dbReference>
<evidence type="ECO:0000313" key="3">
    <source>
        <dbReference type="EMBL" id="MDT0350234.1"/>
    </source>
</evidence>
<sequence length="368" mass="37704">MQPPTPAAEPGPVPRPPPASSSVAITHAATEQTDRLRLQVSAAARRVGVAPSTLRTWDRRYGIGPTDHTPGRHRRYSPDDLARLDLMHRALIRGASPADAAAHALTALPPHLDAGRPPATTTGRSPGTGDGGTGQSIGDTEAGLGVGDGDPGRTRTGGTALRLPGAGRRARAVGRAALALDADTVRGLLAESIAATGVPATWNDVTRPVLAAVAQRWVETGTGIEIEHLLSDCVTAVFSAVAATAAPTVTARPVLLAGMAGDHHRLPLVVLATTLAQRGVSCRSLGADLPPTALATAIRRTAPAALLLWSQLRSTADAQIVQSLPRTRPAYRSFVAGPGWAGVDLPPQIGRLGSLEEATDALSAAATG</sequence>
<dbReference type="SUPFAM" id="SSF52242">
    <property type="entry name" value="Cobalamin (vitamin B12)-binding domain"/>
    <property type="match status" value="1"/>
</dbReference>
<reference evidence="4" key="1">
    <citation type="submission" date="2023-07" db="EMBL/GenBank/DDBJ databases">
        <title>30 novel species of actinomycetes from the DSMZ collection.</title>
        <authorList>
            <person name="Nouioui I."/>
        </authorList>
    </citation>
    <scope>NUCLEOTIDE SEQUENCE [LARGE SCALE GENOMIC DNA]</scope>
    <source>
        <strain evidence="4">DSM 45834</strain>
    </source>
</reference>
<dbReference type="Proteomes" id="UP001183202">
    <property type="component" value="Unassembled WGS sequence"/>
</dbReference>
<dbReference type="Pfam" id="PF02607">
    <property type="entry name" value="B12-binding_2"/>
    <property type="match status" value="1"/>
</dbReference>
<comment type="caution">
    <text evidence="3">The sequence shown here is derived from an EMBL/GenBank/DDBJ whole genome shotgun (WGS) entry which is preliminary data.</text>
</comment>
<keyword evidence="4" id="KW-1185">Reference proteome</keyword>
<dbReference type="PROSITE" id="PS50937">
    <property type="entry name" value="HTH_MERR_2"/>
    <property type="match status" value="1"/>
</dbReference>
<protein>
    <submittedName>
        <fullName evidence="3">MerR family transcriptional regulator</fullName>
    </submittedName>
</protein>
<dbReference type="EMBL" id="JAVREJ010000007">
    <property type="protein sequence ID" value="MDT0350234.1"/>
    <property type="molecule type" value="Genomic_DNA"/>
</dbReference>
<feature type="region of interest" description="Disordered" evidence="1">
    <location>
        <begin position="109"/>
        <end position="162"/>
    </location>
</feature>
<feature type="domain" description="HTH merR-type" evidence="2">
    <location>
        <begin position="37"/>
        <end position="106"/>
    </location>
</feature>
<gene>
    <name evidence="3" type="ORF">RM445_11935</name>
</gene>
<dbReference type="SUPFAM" id="SSF46955">
    <property type="entry name" value="Putative DNA-binding domain"/>
    <property type="match status" value="1"/>
</dbReference>
<feature type="region of interest" description="Disordered" evidence="1">
    <location>
        <begin position="1"/>
        <end position="24"/>
    </location>
</feature>
<dbReference type="InterPro" id="IPR000551">
    <property type="entry name" value="MerR-type_HTH_dom"/>
</dbReference>
<evidence type="ECO:0000313" key="4">
    <source>
        <dbReference type="Proteomes" id="UP001183202"/>
    </source>
</evidence>
<dbReference type="Pfam" id="PF13411">
    <property type="entry name" value="MerR_1"/>
    <property type="match status" value="1"/>
</dbReference>
<accession>A0ABU2NAE9</accession>
<dbReference type="RefSeq" id="WP_311556269.1">
    <property type="nucleotide sequence ID" value="NZ_JAVREJ010000007.1"/>
</dbReference>
<dbReference type="InterPro" id="IPR036724">
    <property type="entry name" value="Cobalamin-bd_sf"/>
</dbReference>
<feature type="compositionally biased region" description="Pro residues" evidence="1">
    <location>
        <begin position="1"/>
        <end position="19"/>
    </location>
</feature>
<feature type="compositionally biased region" description="Gly residues" evidence="1">
    <location>
        <begin position="126"/>
        <end position="135"/>
    </location>
</feature>
<dbReference type="SMART" id="SM00422">
    <property type="entry name" value="HTH_MERR"/>
    <property type="match status" value="1"/>
</dbReference>
<dbReference type="InterPro" id="IPR009061">
    <property type="entry name" value="DNA-bd_dom_put_sf"/>
</dbReference>